<dbReference type="GO" id="GO:0005737">
    <property type="term" value="C:cytoplasm"/>
    <property type="evidence" value="ECO:0007669"/>
    <property type="project" value="UniProtKB-SubCell"/>
</dbReference>
<dbReference type="EMBL" id="CP069798">
    <property type="protein sequence ID" value="QRQ82601.1"/>
    <property type="molecule type" value="Genomic_DNA"/>
</dbReference>
<dbReference type="SUPFAM" id="SSF46934">
    <property type="entry name" value="UBA-like"/>
    <property type="match status" value="1"/>
</dbReference>
<keyword evidence="3 6" id="KW-0963">Cytoplasm</keyword>
<dbReference type="InterPro" id="IPR018101">
    <property type="entry name" value="Transl_elong_Ts_CS"/>
</dbReference>
<evidence type="ECO:0000256" key="8">
    <source>
        <dbReference type="RuleBase" id="RU000643"/>
    </source>
</evidence>
<sequence>MAAITAKMVADLRAATGLGMMECKKALVEADGDMEKAEEILRIKSGAKAGKLAGRTAAEGVITSVVEGNVGAVVEINCETDFVAKDESFLAFAKAAAQAVVSGNPADVAALGDVKTADGQTVEEMRKAVIAKLGENISVRRFERFETANGIVTYMHGAKIGVMVEHKGGDEQAIRQVAMHIAASKPQSVSKDEIPAEVIEKERHIYTEQAKESGKPADIVAKMVEGRVNKFLAEVTLLGQAFVINPDQTVEKFLKEQNAEVVRFAAFHVGEGIEKKVVDYAAEVAAAAKV</sequence>
<keyword evidence="4 6" id="KW-0251">Elongation factor</keyword>
<dbReference type="AlphaFoldDB" id="A0A892ZHF9"/>
<dbReference type="InterPro" id="IPR036402">
    <property type="entry name" value="EF-Ts_dimer_sf"/>
</dbReference>
<dbReference type="InterPro" id="IPR014039">
    <property type="entry name" value="Transl_elong_EFTs/EF1B_dimer"/>
</dbReference>
<proteinExistence type="inferred from homology"/>
<dbReference type="Gene3D" id="3.30.479.20">
    <property type="entry name" value="Elongation factor Ts, dimerisation domain"/>
    <property type="match status" value="2"/>
</dbReference>
<evidence type="ECO:0000256" key="6">
    <source>
        <dbReference type="HAMAP-Rule" id="MF_00050"/>
    </source>
</evidence>
<comment type="function">
    <text evidence="6 7">Associates with the EF-Tu.GDP complex and induces the exchange of GDP to GTP. It remains bound to the aminoacyl-tRNA.EF-Tu.GTP complex up to the GTP hydrolysis stage on the ribosome.</text>
</comment>
<evidence type="ECO:0000256" key="2">
    <source>
        <dbReference type="ARBA" id="ARBA00016956"/>
    </source>
</evidence>
<evidence type="ECO:0000256" key="7">
    <source>
        <dbReference type="RuleBase" id="RU000642"/>
    </source>
</evidence>
<feature type="domain" description="Translation elongation factor EFTs/EF1B dimerisation" evidence="9">
    <location>
        <begin position="71"/>
        <end position="271"/>
    </location>
</feature>
<dbReference type="NCBIfam" id="TIGR00116">
    <property type="entry name" value="tsf"/>
    <property type="match status" value="1"/>
</dbReference>
<dbReference type="PROSITE" id="PS01126">
    <property type="entry name" value="EF_TS_1"/>
    <property type="match status" value="1"/>
</dbReference>
<keyword evidence="5 6" id="KW-0648">Protein biosynthesis</keyword>
<dbReference type="HAMAP" id="MF_00050">
    <property type="entry name" value="EF_Ts"/>
    <property type="match status" value="1"/>
</dbReference>
<keyword evidence="11" id="KW-1185">Reference proteome</keyword>
<dbReference type="InterPro" id="IPR009060">
    <property type="entry name" value="UBA-like_sf"/>
</dbReference>
<dbReference type="FunFam" id="1.10.8.10:FF:000001">
    <property type="entry name" value="Elongation factor Ts"/>
    <property type="match status" value="1"/>
</dbReference>
<dbReference type="Gene3D" id="1.10.8.10">
    <property type="entry name" value="DNA helicase RuvA subunit, C-terminal domain"/>
    <property type="match status" value="1"/>
</dbReference>
<dbReference type="Proteomes" id="UP000653156">
    <property type="component" value="Chromosome"/>
</dbReference>
<evidence type="ECO:0000256" key="5">
    <source>
        <dbReference type="ARBA" id="ARBA00022917"/>
    </source>
</evidence>
<dbReference type="Pfam" id="PF00889">
    <property type="entry name" value="EF_TS"/>
    <property type="match status" value="1"/>
</dbReference>
<comment type="subcellular location">
    <subcellularLocation>
        <location evidence="6 8">Cytoplasm</location>
    </subcellularLocation>
</comment>
<dbReference type="InterPro" id="IPR001816">
    <property type="entry name" value="Transl_elong_EFTs/EF1B"/>
</dbReference>
<reference evidence="10" key="1">
    <citation type="submission" date="2021-02" db="EMBL/GenBank/DDBJ databases">
        <title>Neisseriaceae sp. 26B isolated from the cloaca of a Common Toad-headed Turtle (Mesoclemmys nasuta).</title>
        <authorList>
            <person name="Spergser J."/>
            <person name="Busse H.-J."/>
        </authorList>
    </citation>
    <scope>NUCLEOTIDE SEQUENCE</scope>
    <source>
        <strain evidence="10">26B</strain>
    </source>
</reference>
<dbReference type="PROSITE" id="PS01127">
    <property type="entry name" value="EF_TS_2"/>
    <property type="match status" value="1"/>
</dbReference>
<dbReference type="PANTHER" id="PTHR11741:SF0">
    <property type="entry name" value="ELONGATION FACTOR TS, MITOCHONDRIAL"/>
    <property type="match status" value="1"/>
</dbReference>
<protein>
    <recommendedName>
        <fullName evidence="2 6">Elongation factor Ts</fullName>
        <shortName evidence="6">EF-Ts</shortName>
    </recommendedName>
</protein>
<organism evidence="10 11">
    <name type="scientific">Paralysiella testudinis</name>
    <dbReference type="NCBI Taxonomy" id="2809020"/>
    <lineage>
        <taxon>Bacteria</taxon>
        <taxon>Pseudomonadati</taxon>
        <taxon>Pseudomonadota</taxon>
        <taxon>Betaproteobacteria</taxon>
        <taxon>Neisseriales</taxon>
        <taxon>Neisseriaceae</taxon>
        <taxon>Paralysiella</taxon>
    </lineage>
</organism>
<dbReference type="SUPFAM" id="SSF54713">
    <property type="entry name" value="Elongation factor Ts (EF-Ts), dimerisation domain"/>
    <property type="match status" value="2"/>
</dbReference>
<feature type="region of interest" description="Involved in Mg(2+) ion dislocation from EF-Tu" evidence="6">
    <location>
        <begin position="80"/>
        <end position="83"/>
    </location>
</feature>
<dbReference type="KEGG" id="ptes:JQU52_04200"/>
<dbReference type="FunFam" id="1.10.286.20:FF:000001">
    <property type="entry name" value="Elongation factor Ts"/>
    <property type="match status" value="1"/>
</dbReference>
<name>A0A892ZHF9_9NEIS</name>
<evidence type="ECO:0000256" key="1">
    <source>
        <dbReference type="ARBA" id="ARBA00005532"/>
    </source>
</evidence>
<dbReference type="RefSeq" id="WP_230339885.1">
    <property type="nucleotide sequence ID" value="NZ_CP069798.1"/>
</dbReference>
<dbReference type="GO" id="GO:0003746">
    <property type="term" value="F:translation elongation factor activity"/>
    <property type="evidence" value="ECO:0007669"/>
    <property type="project" value="UniProtKB-UniRule"/>
</dbReference>
<accession>A0A892ZHF9</accession>
<dbReference type="Gene3D" id="1.10.286.20">
    <property type="match status" value="1"/>
</dbReference>
<evidence type="ECO:0000313" key="10">
    <source>
        <dbReference type="EMBL" id="QRQ82601.1"/>
    </source>
</evidence>
<evidence type="ECO:0000259" key="9">
    <source>
        <dbReference type="Pfam" id="PF00889"/>
    </source>
</evidence>
<evidence type="ECO:0000256" key="4">
    <source>
        <dbReference type="ARBA" id="ARBA00022768"/>
    </source>
</evidence>
<dbReference type="PANTHER" id="PTHR11741">
    <property type="entry name" value="ELONGATION FACTOR TS"/>
    <property type="match status" value="1"/>
</dbReference>
<comment type="similarity">
    <text evidence="1 6 7">Belongs to the EF-Ts family.</text>
</comment>
<evidence type="ECO:0000256" key="3">
    <source>
        <dbReference type="ARBA" id="ARBA00022490"/>
    </source>
</evidence>
<dbReference type="CDD" id="cd14275">
    <property type="entry name" value="UBA_EF-Ts"/>
    <property type="match status" value="1"/>
</dbReference>
<gene>
    <name evidence="6" type="primary">tsf</name>
    <name evidence="10" type="ORF">JQU52_04200</name>
</gene>
<evidence type="ECO:0000313" key="11">
    <source>
        <dbReference type="Proteomes" id="UP000653156"/>
    </source>
</evidence>